<comment type="caution">
    <text evidence="4">The sequence shown here is derived from an EMBL/GenBank/DDBJ whole genome shotgun (WGS) entry which is preliminary data.</text>
</comment>
<dbReference type="Gene3D" id="3.30.560.10">
    <property type="entry name" value="Glucose Oxidase, domain 3"/>
    <property type="match status" value="1"/>
</dbReference>
<comment type="similarity">
    <text evidence="1">Belongs to the GMC oxidoreductase family.</text>
</comment>
<dbReference type="Gene3D" id="3.50.50.60">
    <property type="entry name" value="FAD/NAD(P)-binding domain"/>
    <property type="match status" value="1"/>
</dbReference>
<dbReference type="InterPro" id="IPR000172">
    <property type="entry name" value="GMC_OxRdtase_N"/>
</dbReference>
<evidence type="ECO:0000256" key="1">
    <source>
        <dbReference type="ARBA" id="ARBA00010790"/>
    </source>
</evidence>
<organism evidence="4 5">
    <name type="scientific">Purpureocillium lavendulum</name>
    <dbReference type="NCBI Taxonomy" id="1247861"/>
    <lineage>
        <taxon>Eukaryota</taxon>
        <taxon>Fungi</taxon>
        <taxon>Dikarya</taxon>
        <taxon>Ascomycota</taxon>
        <taxon>Pezizomycotina</taxon>
        <taxon>Sordariomycetes</taxon>
        <taxon>Hypocreomycetidae</taxon>
        <taxon>Hypocreales</taxon>
        <taxon>Ophiocordycipitaceae</taxon>
        <taxon>Purpureocillium</taxon>
    </lineage>
</organism>
<name>A0AB34G0N0_9HYPO</name>
<dbReference type="Proteomes" id="UP001163105">
    <property type="component" value="Unassembled WGS sequence"/>
</dbReference>
<dbReference type="Pfam" id="PF05199">
    <property type="entry name" value="GMC_oxred_C"/>
    <property type="match status" value="1"/>
</dbReference>
<evidence type="ECO:0000256" key="2">
    <source>
        <dbReference type="PIRSR" id="PIRSR000137-2"/>
    </source>
</evidence>
<dbReference type="InterPro" id="IPR007867">
    <property type="entry name" value="GMC_OxRtase_C"/>
</dbReference>
<accession>A0AB34G0N0</accession>
<dbReference type="PANTHER" id="PTHR11552">
    <property type="entry name" value="GLUCOSE-METHANOL-CHOLINE GMC OXIDOREDUCTASE"/>
    <property type="match status" value="1"/>
</dbReference>
<dbReference type="PROSITE" id="PS00624">
    <property type="entry name" value="GMC_OXRED_2"/>
    <property type="match status" value="1"/>
</dbReference>
<dbReference type="GO" id="GO:0016614">
    <property type="term" value="F:oxidoreductase activity, acting on CH-OH group of donors"/>
    <property type="evidence" value="ECO:0007669"/>
    <property type="project" value="InterPro"/>
</dbReference>
<keyword evidence="2" id="KW-0274">FAD</keyword>
<gene>
    <name evidence="4" type="primary">MOX</name>
    <name evidence="4" type="ORF">O9K51_03634</name>
</gene>
<dbReference type="GO" id="GO:0050660">
    <property type="term" value="F:flavin adenine dinucleotide binding"/>
    <property type="evidence" value="ECO:0007669"/>
    <property type="project" value="InterPro"/>
</dbReference>
<dbReference type="InterPro" id="IPR012132">
    <property type="entry name" value="GMC_OxRdtase"/>
</dbReference>
<dbReference type="SUPFAM" id="SSF51905">
    <property type="entry name" value="FAD/NAD(P)-binding domain"/>
    <property type="match status" value="1"/>
</dbReference>
<dbReference type="Pfam" id="PF00732">
    <property type="entry name" value="GMC_oxred_N"/>
    <property type="match status" value="1"/>
</dbReference>
<evidence type="ECO:0000259" key="3">
    <source>
        <dbReference type="PROSITE" id="PS00624"/>
    </source>
</evidence>
<dbReference type="InterPro" id="IPR036188">
    <property type="entry name" value="FAD/NAD-bd_sf"/>
</dbReference>
<dbReference type="PROSITE" id="PS51257">
    <property type="entry name" value="PROKAR_LIPOPROTEIN"/>
    <property type="match status" value="1"/>
</dbReference>
<sequence>MEKPAHPPQAIMTTHEEGREYDIIFAGGGTAACIVAGRLAKADPNLSILLVEGGRNNFNDPTVVNPAIYLSHLAPGSQTALFYQANKEKALNDREAIVPSGGILGGGSSINFMMYTRAQGIDFDSWNTEGWDAKSLLPLAKKLETYHLDDPSVDKSLHGYDGPINVSYGTHGPKGPQDDLLAASEALGFKEIIDQQDFKSLGGFSRWLRYVGPDGKRQDTAHRYVHPLLQSGQYPNLHLLVESKVSRVIFDGTRATGVEYEPTASSQPATALSKPTSSIVKARKLVVVSAGALGTPSILERSGVGSAELLKKLEIPVVSEVPGVGEEYQDHHLLLYPYKTSLKPDETLDGLLSGRLDFAKALSEQNPFLGWNGIDIAGKFRPSEAEVAELGSEFEELWNRDFKEQKDKPLMLMGCVSSFLGDHKILNEDKDGVSQYATMGAYTAYPYSRGDIHIVSKDAQTPASFNTGFLSHPADLAKQVWAYKKQREIYRRTNAFAGELAIGHPKFREGSKAALSNGPLVEGGFKSVEERKSIPPIEYDREDDAAIEDWIRSNLNTTWHSLGTCKMAPKDKGGVVDKSLNVYGTQGLKLADLSIVPENVGANTNNTALIVGEKAAIIIAEELGLSV</sequence>
<evidence type="ECO:0000313" key="5">
    <source>
        <dbReference type="Proteomes" id="UP001163105"/>
    </source>
</evidence>
<dbReference type="PIRSF" id="PIRSF000137">
    <property type="entry name" value="Alcohol_oxidase"/>
    <property type="match status" value="1"/>
</dbReference>
<proteinExistence type="inferred from homology"/>
<comment type="cofactor">
    <cofactor evidence="2">
        <name>FAD</name>
        <dbReference type="ChEBI" id="CHEBI:57692"/>
    </cofactor>
</comment>
<feature type="binding site" evidence="2">
    <location>
        <position position="245"/>
    </location>
    <ligand>
        <name>FAD</name>
        <dbReference type="ChEBI" id="CHEBI:57692"/>
    </ligand>
</feature>
<protein>
    <submittedName>
        <fullName evidence="4">Glucose-methanol-choline (Gmc) oxidoreductase</fullName>
    </submittedName>
</protein>
<dbReference type="SUPFAM" id="SSF54373">
    <property type="entry name" value="FAD-linked reductases, C-terminal domain"/>
    <property type="match status" value="1"/>
</dbReference>
<dbReference type="AlphaFoldDB" id="A0AB34G0N0"/>
<feature type="binding site" evidence="2">
    <location>
        <begin position="559"/>
        <end position="560"/>
    </location>
    <ligand>
        <name>FAD</name>
        <dbReference type="ChEBI" id="CHEBI:57692"/>
    </ligand>
</feature>
<feature type="domain" description="Glucose-methanol-choline oxidoreductase N-terminal" evidence="3">
    <location>
        <begin position="291"/>
        <end position="305"/>
    </location>
</feature>
<reference evidence="4" key="1">
    <citation type="submission" date="2023-01" db="EMBL/GenBank/DDBJ databases">
        <title>The growth and conidiation of Purpureocillium lavendulum are regulated by nitrogen source and histone H3K14 acetylation.</title>
        <authorList>
            <person name="Tang P."/>
            <person name="Han J."/>
            <person name="Zhang C."/>
            <person name="Tang P."/>
            <person name="Qi F."/>
            <person name="Zhang K."/>
            <person name="Liang L."/>
        </authorList>
    </citation>
    <scope>NUCLEOTIDE SEQUENCE</scope>
    <source>
        <strain evidence="4">YMF1.00683</strain>
    </source>
</reference>
<dbReference type="EMBL" id="JAQHRD010000002">
    <property type="protein sequence ID" value="KAJ6445228.1"/>
    <property type="molecule type" value="Genomic_DNA"/>
</dbReference>
<keyword evidence="5" id="KW-1185">Reference proteome</keyword>
<keyword evidence="2" id="KW-0285">Flavoprotein</keyword>
<evidence type="ECO:0000313" key="4">
    <source>
        <dbReference type="EMBL" id="KAJ6445228.1"/>
    </source>
</evidence>
<dbReference type="PANTHER" id="PTHR11552:SF78">
    <property type="entry name" value="GLUCOSE-METHANOL-CHOLINE OXIDOREDUCTASE N-TERMINAL DOMAIN-CONTAINING PROTEIN"/>
    <property type="match status" value="1"/>
</dbReference>